<organism evidence="2 3">
    <name type="scientific">Nonomuraea aridisoli</name>
    <dbReference type="NCBI Taxonomy" id="2070368"/>
    <lineage>
        <taxon>Bacteria</taxon>
        <taxon>Bacillati</taxon>
        <taxon>Actinomycetota</taxon>
        <taxon>Actinomycetes</taxon>
        <taxon>Streptosporangiales</taxon>
        <taxon>Streptosporangiaceae</taxon>
        <taxon>Nonomuraea</taxon>
    </lineage>
</organism>
<keyword evidence="2" id="KW-0808">Transferase</keyword>
<keyword evidence="3" id="KW-1185">Reference proteome</keyword>
<dbReference type="OrthoDB" id="4712828at2"/>
<name>A0A2W2ESM3_9ACTN</name>
<evidence type="ECO:0000259" key="1">
    <source>
        <dbReference type="PROSITE" id="PS51186"/>
    </source>
</evidence>
<sequence length="274" mass="29442">MLSFLAANPSWPESAEAEMMYRFEADAPAAIRDTLGIDRVRLGGGVVLAMRHDPVNYWNKALGFGFAQPVTADLIGEICDFYRSRQVPSAVLQLAPSVLPADWGDICAAYGLSRASTWVKLGRELSEPPAPSGPRVERITTPEAAEEWASVLVGTFGWSDRPLMEMSAALALRPDVHAFAVRADGRIVSVAGLKVNGETGHLFGGATLEAYRGRGGQSALLRARIAAAAEAGCRAVFAETGAEGPGEHNTSLHNMRRAGLVPLYERVNWRWNAA</sequence>
<dbReference type="Gene3D" id="3.40.630.30">
    <property type="match status" value="1"/>
</dbReference>
<accession>A0A2W2ESM3</accession>
<proteinExistence type="predicted"/>
<feature type="domain" description="N-acetyltransferase" evidence="1">
    <location>
        <begin position="134"/>
        <end position="274"/>
    </location>
</feature>
<evidence type="ECO:0000313" key="2">
    <source>
        <dbReference type="EMBL" id="PZG12347.1"/>
    </source>
</evidence>
<dbReference type="GO" id="GO:0016747">
    <property type="term" value="F:acyltransferase activity, transferring groups other than amino-acyl groups"/>
    <property type="evidence" value="ECO:0007669"/>
    <property type="project" value="InterPro"/>
</dbReference>
<dbReference type="RefSeq" id="WP_111182913.1">
    <property type="nucleotide sequence ID" value="NZ_POUD01000189.1"/>
</dbReference>
<comment type="caution">
    <text evidence="2">The sequence shown here is derived from an EMBL/GenBank/DDBJ whole genome shotgun (WGS) entry which is preliminary data.</text>
</comment>
<dbReference type="InterPro" id="IPR000182">
    <property type="entry name" value="GNAT_dom"/>
</dbReference>
<dbReference type="AlphaFoldDB" id="A0A2W2ESM3"/>
<dbReference type="SUPFAM" id="SSF55729">
    <property type="entry name" value="Acyl-CoA N-acyltransferases (Nat)"/>
    <property type="match status" value="1"/>
</dbReference>
<dbReference type="Proteomes" id="UP000249304">
    <property type="component" value="Unassembled WGS sequence"/>
</dbReference>
<evidence type="ECO:0000313" key="3">
    <source>
        <dbReference type="Proteomes" id="UP000249304"/>
    </source>
</evidence>
<reference evidence="2 3" key="1">
    <citation type="submission" date="2018-01" db="EMBL/GenBank/DDBJ databases">
        <title>Draft genome sequence of Nonomuraea sp. KC333.</title>
        <authorList>
            <person name="Sahin N."/>
            <person name="Saygin H."/>
            <person name="Ay H."/>
        </authorList>
    </citation>
    <scope>NUCLEOTIDE SEQUENCE [LARGE SCALE GENOMIC DNA]</scope>
    <source>
        <strain evidence="2 3">KC333</strain>
    </source>
</reference>
<protein>
    <submittedName>
        <fullName evidence="2">GNAT family N-acetyltransferase</fullName>
    </submittedName>
</protein>
<dbReference type="EMBL" id="POUD01000189">
    <property type="protein sequence ID" value="PZG12347.1"/>
    <property type="molecule type" value="Genomic_DNA"/>
</dbReference>
<dbReference type="InterPro" id="IPR016181">
    <property type="entry name" value="Acyl_CoA_acyltransferase"/>
</dbReference>
<dbReference type="Pfam" id="PF00583">
    <property type="entry name" value="Acetyltransf_1"/>
    <property type="match status" value="1"/>
</dbReference>
<dbReference type="PROSITE" id="PS51186">
    <property type="entry name" value="GNAT"/>
    <property type="match status" value="1"/>
</dbReference>
<gene>
    <name evidence="2" type="ORF">C1J01_33085</name>
</gene>